<dbReference type="PANTHER" id="PTHR47481:SF31">
    <property type="entry name" value="OS01G0873500 PROTEIN"/>
    <property type="match status" value="1"/>
</dbReference>
<accession>A0AAD8WEA9</accession>
<proteinExistence type="predicted"/>
<dbReference type="Pfam" id="PF07727">
    <property type="entry name" value="RVT_2"/>
    <property type="match status" value="1"/>
</dbReference>
<evidence type="ECO:0000259" key="2">
    <source>
        <dbReference type="Pfam" id="PF07727"/>
    </source>
</evidence>
<reference evidence="3" key="1">
    <citation type="submission" date="2023-07" db="EMBL/GenBank/DDBJ databases">
        <title>A chromosome-level genome assembly of Lolium multiflorum.</title>
        <authorList>
            <person name="Chen Y."/>
            <person name="Copetti D."/>
            <person name="Kolliker R."/>
            <person name="Studer B."/>
        </authorList>
    </citation>
    <scope>NUCLEOTIDE SEQUENCE</scope>
    <source>
        <strain evidence="3">02402/16</strain>
        <tissue evidence="3">Leaf</tissue>
    </source>
</reference>
<dbReference type="AlphaFoldDB" id="A0AAD8WEA9"/>
<dbReference type="PANTHER" id="PTHR47481">
    <property type="match status" value="1"/>
</dbReference>
<feature type="region of interest" description="Disordered" evidence="1">
    <location>
        <begin position="1"/>
        <end position="22"/>
    </location>
</feature>
<keyword evidence="4" id="KW-1185">Reference proteome</keyword>
<evidence type="ECO:0000313" key="4">
    <source>
        <dbReference type="Proteomes" id="UP001231189"/>
    </source>
</evidence>
<dbReference type="SUPFAM" id="SSF56672">
    <property type="entry name" value="DNA/RNA polymerases"/>
    <property type="match status" value="1"/>
</dbReference>
<name>A0AAD8WEA9_LOLMU</name>
<sequence>MSSAASSSSSLTTLALPSMPSSSVGVTSSGPVNFGHLITVKLSPQNHLFWRAQVVSHLRSNLLHGYVDGTFPCPSATITVAKEGGGNSSEPNPGFAAWIQQDQAILSAFLSSSTIEVGAMIMFATTSREAWKTIEGSFASQSTARSMQIRDQMRDMEKLDQSVAVYYNKLKSLSDTLTSIGQPLRPEEFQSFVLSGLDEEYDSLVEAVVGRDTPMPAHDLYARLRWRELLQAAELRPKISDNKAMSSSVRASGRSAAWLWQGVSIKLPRRKMVSDCSTASSSNKRSDLYIDQSMLFPLLLACRGGEEGRGRSLVLAGARRSSGNLQYAGLDSVLSAISKRCHFVATAISGHEVGLAELDQDGSSIFLRCGRFFFVLGATLSVSADPSGHVPGVGRDGRARRRVFGGAPGLDRVFYVDSRVLSAKVRDLVVIYFLKAKQRTDGTVAWLAACVAQSTSDPTAEPRHFRAALGIPHWRAAMEQEYDALIKNNTWRLVAPRSGVNIIDSKWVFKVKRHANGNIERFKARLVAKGFKQRYGLDYEDTFSPVVKPTTIRLLLSLAVTRGWHLRQLDIQNAFLNGILEEEVFMRQPPGFEDPTRPHHLCYLVKALYGLKQAPRAWHARLASVLHQHGFLASTADTSLFILQRPDVLIYLLVYVDDIVVISSSSKAIDRLLVGLRTEFAVKDLGPLHYFLGLEVDHRAQGLSITQHKYAVDLMRRAGMLKCKAAHTPMASTTKLFSSDSALLGDDEATTYRSIVGGLQYLTLTRPDICFAVNRVCQFLHSPTEDHWAAVKRILRTGDPLEDMHSFMEET</sequence>
<dbReference type="InterPro" id="IPR043502">
    <property type="entry name" value="DNA/RNA_pol_sf"/>
</dbReference>
<comment type="caution">
    <text evidence="3">The sequence shown here is derived from an EMBL/GenBank/DDBJ whole genome shotgun (WGS) entry which is preliminary data.</text>
</comment>
<feature type="domain" description="Reverse transcriptase Ty1/copia-type" evidence="2">
    <location>
        <begin position="488"/>
        <end position="731"/>
    </location>
</feature>
<organism evidence="3 4">
    <name type="scientific">Lolium multiflorum</name>
    <name type="common">Italian ryegrass</name>
    <name type="synonym">Lolium perenne subsp. multiflorum</name>
    <dbReference type="NCBI Taxonomy" id="4521"/>
    <lineage>
        <taxon>Eukaryota</taxon>
        <taxon>Viridiplantae</taxon>
        <taxon>Streptophyta</taxon>
        <taxon>Embryophyta</taxon>
        <taxon>Tracheophyta</taxon>
        <taxon>Spermatophyta</taxon>
        <taxon>Magnoliopsida</taxon>
        <taxon>Liliopsida</taxon>
        <taxon>Poales</taxon>
        <taxon>Poaceae</taxon>
        <taxon>BOP clade</taxon>
        <taxon>Pooideae</taxon>
        <taxon>Poodae</taxon>
        <taxon>Poeae</taxon>
        <taxon>Poeae Chloroplast Group 2 (Poeae type)</taxon>
        <taxon>Loliodinae</taxon>
        <taxon>Loliinae</taxon>
        <taxon>Lolium</taxon>
    </lineage>
</organism>
<dbReference type="EMBL" id="JAUUTY010000004">
    <property type="protein sequence ID" value="KAK1651002.1"/>
    <property type="molecule type" value="Genomic_DNA"/>
</dbReference>
<dbReference type="Pfam" id="PF14223">
    <property type="entry name" value="Retrotran_gag_2"/>
    <property type="match status" value="1"/>
</dbReference>
<gene>
    <name evidence="3" type="ORF">QYE76_068807</name>
</gene>
<dbReference type="InterPro" id="IPR013103">
    <property type="entry name" value="RVT_2"/>
</dbReference>
<evidence type="ECO:0000313" key="3">
    <source>
        <dbReference type="EMBL" id="KAK1651002.1"/>
    </source>
</evidence>
<protein>
    <recommendedName>
        <fullName evidence="2">Reverse transcriptase Ty1/copia-type domain-containing protein</fullName>
    </recommendedName>
</protein>
<evidence type="ECO:0000256" key="1">
    <source>
        <dbReference type="SAM" id="MobiDB-lite"/>
    </source>
</evidence>
<dbReference type="Proteomes" id="UP001231189">
    <property type="component" value="Unassembled WGS sequence"/>
</dbReference>